<dbReference type="InterPro" id="IPR018060">
    <property type="entry name" value="HTH_AraC"/>
</dbReference>
<dbReference type="SMART" id="SM00342">
    <property type="entry name" value="HTH_ARAC"/>
    <property type="match status" value="1"/>
</dbReference>
<protein>
    <submittedName>
        <fullName evidence="6">Helix-turn-helix transcriptional regulator</fullName>
    </submittedName>
</protein>
<proteinExistence type="predicted"/>
<dbReference type="InterPro" id="IPR014710">
    <property type="entry name" value="RmlC-like_jellyroll"/>
</dbReference>
<dbReference type="Gene3D" id="2.60.120.10">
    <property type="entry name" value="Jelly Rolls"/>
    <property type="match status" value="1"/>
</dbReference>
<dbReference type="Pfam" id="PF02311">
    <property type="entry name" value="AraC_binding"/>
    <property type="match status" value="1"/>
</dbReference>
<dbReference type="PANTHER" id="PTHR11019:SF159">
    <property type="entry name" value="TRANSCRIPTIONAL REGULATOR-RELATED"/>
    <property type="match status" value="1"/>
</dbReference>
<dbReference type="EMBL" id="JAJHNU010000002">
    <property type="protein sequence ID" value="MDN4121566.1"/>
    <property type="molecule type" value="Genomic_DNA"/>
</dbReference>
<dbReference type="InterPro" id="IPR003313">
    <property type="entry name" value="AraC-bd"/>
</dbReference>
<keyword evidence="7" id="KW-1185">Reference proteome</keyword>
<keyword evidence="3" id="KW-0010">Activator</keyword>
<keyword evidence="4" id="KW-0804">Transcription</keyword>
<accession>A0ABT8EJW9</accession>
<feature type="domain" description="HTH araC/xylS-type" evidence="5">
    <location>
        <begin position="161"/>
        <end position="258"/>
    </location>
</feature>
<evidence type="ECO:0000256" key="3">
    <source>
        <dbReference type="ARBA" id="ARBA00023159"/>
    </source>
</evidence>
<gene>
    <name evidence="6" type="ORF">LMS43_09725</name>
</gene>
<dbReference type="SUPFAM" id="SSF46689">
    <property type="entry name" value="Homeodomain-like"/>
    <property type="match status" value="1"/>
</dbReference>
<dbReference type="PANTHER" id="PTHR11019">
    <property type="entry name" value="HTH-TYPE TRANSCRIPTIONAL REGULATOR NIMR"/>
    <property type="match status" value="1"/>
</dbReference>
<dbReference type="Gene3D" id="1.10.10.60">
    <property type="entry name" value="Homeodomain-like"/>
    <property type="match status" value="1"/>
</dbReference>
<keyword evidence="2" id="KW-0238">DNA-binding</keyword>
<evidence type="ECO:0000256" key="1">
    <source>
        <dbReference type="ARBA" id="ARBA00023015"/>
    </source>
</evidence>
<evidence type="ECO:0000259" key="5">
    <source>
        <dbReference type="PROSITE" id="PS01124"/>
    </source>
</evidence>
<dbReference type="CDD" id="cd06124">
    <property type="entry name" value="cupin_NimR-like_N"/>
    <property type="match status" value="1"/>
</dbReference>
<evidence type="ECO:0000313" key="7">
    <source>
        <dbReference type="Proteomes" id="UP001168613"/>
    </source>
</evidence>
<sequence length="260" mass="29786">MLVKSQNRDDYQDVPRQIGAMARTFPASYLNDWHAHPRVQLAYANSGSMEIRTHRGVWIISPQRAFWIPPGVEHQMRTHGVVQLHTLYIHPQHLCPSLPQQEAVIGVSPLLRELLLRATELPIEYDESGVEGKVMDLIMAELQWQDVMPLSLPVVQDARLQRLQQEICAEFGDQRSMQEWAAALHMSPKTLYRLVMKETGTRFNDWRQSLLIYQALPRLLRGEKITTVALDLGYSSAAGFTRMFKRVMGVTPSDYVNPKV</sequence>
<reference evidence="6" key="1">
    <citation type="submission" date="2021-11" db="EMBL/GenBank/DDBJ databases">
        <title>Draft genome sequence of Alcaligenes endophyticus type strain CCUG 75668T.</title>
        <authorList>
            <person name="Salva-Serra F."/>
            <person name="Duran R.E."/>
            <person name="Seeger M."/>
            <person name="Moore E.R.B."/>
            <person name="Jaen-Luchoro D."/>
        </authorList>
    </citation>
    <scope>NUCLEOTIDE SEQUENCE</scope>
    <source>
        <strain evidence="6">CCUG 75668</strain>
    </source>
</reference>
<dbReference type="PRINTS" id="PR00032">
    <property type="entry name" value="HTHARAC"/>
</dbReference>
<keyword evidence="1" id="KW-0805">Transcription regulation</keyword>
<dbReference type="Proteomes" id="UP001168613">
    <property type="component" value="Unassembled WGS sequence"/>
</dbReference>
<dbReference type="InterPro" id="IPR020449">
    <property type="entry name" value="Tscrpt_reg_AraC-type_HTH"/>
</dbReference>
<comment type="caution">
    <text evidence="6">The sequence shown here is derived from an EMBL/GenBank/DDBJ whole genome shotgun (WGS) entry which is preliminary data.</text>
</comment>
<evidence type="ECO:0000313" key="6">
    <source>
        <dbReference type="EMBL" id="MDN4121566.1"/>
    </source>
</evidence>
<dbReference type="InterPro" id="IPR011051">
    <property type="entry name" value="RmlC_Cupin_sf"/>
</dbReference>
<organism evidence="6 7">
    <name type="scientific">Alcaligenes endophyticus</name>
    <dbReference type="NCBI Taxonomy" id="1929088"/>
    <lineage>
        <taxon>Bacteria</taxon>
        <taxon>Pseudomonadati</taxon>
        <taxon>Pseudomonadota</taxon>
        <taxon>Betaproteobacteria</taxon>
        <taxon>Burkholderiales</taxon>
        <taxon>Alcaligenaceae</taxon>
        <taxon>Alcaligenes</taxon>
    </lineage>
</organism>
<evidence type="ECO:0000256" key="4">
    <source>
        <dbReference type="ARBA" id="ARBA00023163"/>
    </source>
</evidence>
<dbReference type="RefSeq" id="WP_266124238.1">
    <property type="nucleotide sequence ID" value="NZ_JAJHNU010000002.1"/>
</dbReference>
<dbReference type="Pfam" id="PF12833">
    <property type="entry name" value="HTH_18"/>
    <property type="match status" value="1"/>
</dbReference>
<name>A0ABT8EJW9_9BURK</name>
<evidence type="ECO:0000256" key="2">
    <source>
        <dbReference type="ARBA" id="ARBA00023125"/>
    </source>
</evidence>
<dbReference type="PROSITE" id="PS01124">
    <property type="entry name" value="HTH_ARAC_FAMILY_2"/>
    <property type="match status" value="1"/>
</dbReference>
<dbReference type="SUPFAM" id="SSF51182">
    <property type="entry name" value="RmlC-like cupins"/>
    <property type="match status" value="1"/>
</dbReference>
<dbReference type="InterPro" id="IPR009057">
    <property type="entry name" value="Homeodomain-like_sf"/>
</dbReference>